<dbReference type="GO" id="GO:0004750">
    <property type="term" value="F:D-ribulose-phosphate 3-epimerase activity"/>
    <property type="evidence" value="ECO:0007669"/>
    <property type="project" value="UniProtKB-EC"/>
</dbReference>
<sequence length="231" mass="23764">MSASAVLDQLRAKPPKLSVGILAADAMDYGAGVKLLEQFGVLLHLDVMDGRVWPSITAGAPVLAGLRTSLLKDVHLLIEEPEKHVAAFAKAGADVISFSIEHCGDVAATLDLIGQQPNANDPTRGIVRGVSLDPATSVDAIAAVADKIDAVTLLAVGPTTGKQSFIDALPAKIAAVRALNERIVIFVDGAVTKDNIGELAAMGPNGIVTGSAAFAGNPAENIQFMLEQISG</sequence>
<evidence type="ECO:0000313" key="4">
    <source>
        <dbReference type="Proteomes" id="UP000317909"/>
    </source>
</evidence>
<organism evidence="3 4">
    <name type="scientific">Lacipirellula limnantheis</name>
    <dbReference type="NCBI Taxonomy" id="2528024"/>
    <lineage>
        <taxon>Bacteria</taxon>
        <taxon>Pseudomonadati</taxon>
        <taxon>Planctomycetota</taxon>
        <taxon>Planctomycetia</taxon>
        <taxon>Pirellulales</taxon>
        <taxon>Lacipirellulaceae</taxon>
        <taxon>Lacipirellula</taxon>
    </lineage>
</organism>
<dbReference type="GO" id="GO:0046872">
    <property type="term" value="F:metal ion binding"/>
    <property type="evidence" value="ECO:0007669"/>
    <property type="project" value="UniProtKB-KW"/>
</dbReference>
<dbReference type="SUPFAM" id="SSF51366">
    <property type="entry name" value="Ribulose-phoshate binding barrel"/>
    <property type="match status" value="1"/>
</dbReference>
<dbReference type="AlphaFoldDB" id="A0A517TXA4"/>
<keyword evidence="4" id="KW-1185">Reference proteome</keyword>
<dbReference type="PANTHER" id="PTHR11749">
    <property type="entry name" value="RIBULOSE-5-PHOSPHATE-3-EPIMERASE"/>
    <property type="match status" value="1"/>
</dbReference>
<evidence type="ECO:0000256" key="2">
    <source>
        <dbReference type="ARBA" id="ARBA00023235"/>
    </source>
</evidence>
<accession>A0A517TXA4</accession>
<dbReference type="Gene3D" id="3.20.20.70">
    <property type="entry name" value="Aldolase class I"/>
    <property type="match status" value="1"/>
</dbReference>
<dbReference type="OrthoDB" id="1645589at2"/>
<evidence type="ECO:0000256" key="1">
    <source>
        <dbReference type="ARBA" id="ARBA00022723"/>
    </source>
</evidence>
<protein>
    <submittedName>
        <fullName evidence="3">Ribulose-phosphate 3-epimerase</fullName>
        <ecNumber evidence="3">5.1.3.1</ecNumber>
    </submittedName>
</protein>
<dbReference type="EMBL" id="CP036339">
    <property type="protein sequence ID" value="QDT72993.1"/>
    <property type="molecule type" value="Genomic_DNA"/>
</dbReference>
<keyword evidence="2 3" id="KW-0413">Isomerase</keyword>
<evidence type="ECO:0000313" key="3">
    <source>
        <dbReference type="EMBL" id="QDT72993.1"/>
    </source>
</evidence>
<dbReference type="InterPro" id="IPR013785">
    <property type="entry name" value="Aldolase_TIM"/>
</dbReference>
<dbReference type="Proteomes" id="UP000317909">
    <property type="component" value="Chromosome"/>
</dbReference>
<dbReference type="Pfam" id="PF00834">
    <property type="entry name" value="Ribul_P_3_epim"/>
    <property type="match status" value="1"/>
</dbReference>
<dbReference type="InterPro" id="IPR000056">
    <property type="entry name" value="Ribul_P_3_epim-like"/>
</dbReference>
<dbReference type="RefSeq" id="WP_145432498.1">
    <property type="nucleotide sequence ID" value="NZ_CP036339.1"/>
</dbReference>
<gene>
    <name evidence="3" type="primary">rpe_2</name>
    <name evidence="3" type="ORF">I41_21810</name>
</gene>
<name>A0A517TXA4_9BACT</name>
<dbReference type="EC" id="5.1.3.1" evidence="3"/>
<reference evidence="3 4" key="1">
    <citation type="submission" date="2019-02" db="EMBL/GenBank/DDBJ databases">
        <title>Deep-cultivation of Planctomycetes and their phenomic and genomic characterization uncovers novel biology.</title>
        <authorList>
            <person name="Wiegand S."/>
            <person name="Jogler M."/>
            <person name="Boedeker C."/>
            <person name="Pinto D."/>
            <person name="Vollmers J."/>
            <person name="Rivas-Marin E."/>
            <person name="Kohn T."/>
            <person name="Peeters S.H."/>
            <person name="Heuer A."/>
            <person name="Rast P."/>
            <person name="Oberbeckmann S."/>
            <person name="Bunk B."/>
            <person name="Jeske O."/>
            <person name="Meyerdierks A."/>
            <person name="Storesund J.E."/>
            <person name="Kallscheuer N."/>
            <person name="Luecker S."/>
            <person name="Lage O.M."/>
            <person name="Pohl T."/>
            <person name="Merkel B.J."/>
            <person name="Hornburger P."/>
            <person name="Mueller R.-W."/>
            <person name="Bruemmer F."/>
            <person name="Labrenz M."/>
            <person name="Spormann A.M."/>
            <person name="Op den Camp H."/>
            <person name="Overmann J."/>
            <person name="Amann R."/>
            <person name="Jetten M.S.M."/>
            <person name="Mascher T."/>
            <person name="Medema M.H."/>
            <person name="Devos D.P."/>
            <person name="Kaster A.-K."/>
            <person name="Ovreas L."/>
            <person name="Rohde M."/>
            <person name="Galperin M.Y."/>
            <person name="Jogler C."/>
        </authorList>
    </citation>
    <scope>NUCLEOTIDE SEQUENCE [LARGE SCALE GENOMIC DNA]</scope>
    <source>
        <strain evidence="3 4">I41</strain>
    </source>
</reference>
<dbReference type="InterPro" id="IPR011060">
    <property type="entry name" value="RibuloseP-bd_barrel"/>
</dbReference>
<keyword evidence="1" id="KW-0479">Metal-binding</keyword>
<dbReference type="GO" id="GO:0005975">
    <property type="term" value="P:carbohydrate metabolic process"/>
    <property type="evidence" value="ECO:0007669"/>
    <property type="project" value="InterPro"/>
</dbReference>
<proteinExistence type="predicted"/>
<dbReference type="CDD" id="cd00429">
    <property type="entry name" value="RPE"/>
    <property type="match status" value="1"/>
</dbReference>
<dbReference type="KEGG" id="llh:I41_21810"/>